<feature type="signal peptide" evidence="2">
    <location>
        <begin position="1"/>
        <end position="23"/>
    </location>
</feature>
<accession>A0ABW3SJE5</accession>
<reference evidence="4" key="1">
    <citation type="journal article" date="2019" name="Int. J. Syst. Evol. Microbiol.">
        <title>The Global Catalogue of Microorganisms (GCM) 10K type strain sequencing project: providing services to taxonomists for standard genome sequencing and annotation.</title>
        <authorList>
            <consortium name="The Broad Institute Genomics Platform"/>
            <consortium name="The Broad Institute Genome Sequencing Center for Infectious Disease"/>
            <person name="Wu L."/>
            <person name="Ma J."/>
        </authorList>
    </citation>
    <scope>NUCLEOTIDE SEQUENCE [LARGE SCALE GENOMIC DNA]</scope>
    <source>
        <strain evidence="4">JCM 31319</strain>
    </source>
</reference>
<sequence>MKKATVFAAAIAIIGLTSLDASAQTQGQTATQGQTTQTQTQGQQQTEQVQQEQGREVVQQDQLPEGVKNALKSDVYKDWTVGEIHKVAPTAGAGGEVVYEVKMTNAQGQAGVVRMNEKGGAASSEE</sequence>
<feature type="compositionally biased region" description="Low complexity" evidence="1">
    <location>
        <begin position="24"/>
        <end position="62"/>
    </location>
</feature>
<evidence type="ECO:0000313" key="3">
    <source>
        <dbReference type="EMBL" id="MFD1184773.1"/>
    </source>
</evidence>
<comment type="caution">
    <text evidence="3">The sequence shown here is derived from an EMBL/GenBank/DDBJ whole genome shotgun (WGS) entry which is preliminary data.</text>
</comment>
<organism evidence="3 4">
    <name type="scientific">Pontibacter rugosus</name>
    <dbReference type="NCBI Taxonomy" id="1745966"/>
    <lineage>
        <taxon>Bacteria</taxon>
        <taxon>Pseudomonadati</taxon>
        <taxon>Bacteroidota</taxon>
        <taxon>Cytophagia</taxon>
        <taxon>Cytophagales</taxon>
        <taxon>Hymenobacteraceae</taxon>
        <taxon>Pontibacter</taxon>
    </lineage>
</organism>
<feature type="region of interest" description="Disordered" evidence="1">
    <location>
        <begin position="23"/>
        <end position="64"/>
    </location>
</feature>
<dbReference type="Gene3D" id="3.10.450.360">
    <property type="match status" value="1"/>
</dbReference>
<evidence type="ECO:0008006" key="5">
    <source>
        <dbReference type="Google" id="ProtNLM"/>
    </source>
</evidence>
<name>A0ABW3SJE5_9BACT</name>
<dbReference type="Proteomes" id="UP001597094">
    <property type="component" value="Unassembled WGS sequence"/>
</dbReference>
<keyword evidence="2" id="KW-0732">Signal</keyword>
<protein>
    <recommendedName>
        <fullName evidence="5">PepSY domain-containing protein</fullName>
    </recommendedName>
</protein>
<dbReference type="RefSeq" id="WP_377522206.1">
    <property type="nucleotide sequence ID" value="NZ_JBHTLD010000004.1"/>
</dbReference>
<proteinExistence type="predicted"/>
<evidence type="ECO:0000256" key="2">
    <source>
        <dbReference type="SAM" id="SignalP"/>
    </source>
</evidence>
<feature type="chain" id="PRO_5045261185" description="PepSY domain-containing protein" evidence="2">
    <location>
        <begin position="24"/>
        <end position="126"/>
    </location>
</feature>
<dbReference type="EMBL" id="JBHTLD010000004">
    <property type="protein sequence ID" value="MFD1184773.1"/>
    <property type="molecule type" value="Genomic_DNA"/>
</dbReference>
<evidence type="ECO:0000256" key="1">
    <source>
        <dbReference type="SAM" id="MobiDB-lite"/>
    </source>
</evidence>
<gene>
    <name evidence="3" type="ORF">ACFQ2O_01050</name>
</gene>
<keyword evidence="4" id="KW-1185">Reference proteome</keyword>
<evidence type="ECO:0000313" key="4">
    <source>
        <dbReference type="Proteomes" id="UP001597094"/>
    </source>
</evidence>